<reference evidence="1" key="1">
    <citation type="submission" date="2021-03" db="EMBL/GenBank/DDBJ databases">
        <title>Sagittula salina sp. nov. strain M10.9X isolated from the marine waste.</title>
        <authorList>
            <person name="Satari L."/>
            <person name="Molina-Menor E."/>
            <person name="Vidal-Verdu A."/>
            <person name="Pascual J."/>
            <person name="Pereto J."/>
            <person name="Porcar M."/>
        </authorList>
    </citation>
    <scope>NUCLEOTIDE SEQUENCE</scope>
    <source>
        <strain evidence="1">M10.9X</strain>
    </source>
</reference>
<sequence>MRKDLVPGVCLLVCLLVCLMGVALPWGGAVAQDIVLPADDPGIRQAAPQQGTDLVMKPYTVKDQNQLRGRYGAAWSEAEVRSRAAQTCAEHGMRLVYFKSETRDGKGRTEFAAVCR</sequence>
<proteinExistence type="predicted"/>
<organism evidence="1 2">
    <name type="scientific">Sagittula salina</name>
    <dbReference type="NCBI Taxonomy" id="2820268"/>
    <lineage>
        <taxon>Bacteria</taxon>
        <taxon>Pseudomonadati</taxon>
        <taxon>Pseudomonadota</taxon>
        <taxon>Alphaproteobacteria</taxon>
        <taxon>Rhodobacterales</taxon>
        <taxon>Roseobacteraceae</taxon>
        <taxon>Sagittula</taxon>
    </lineage>
</organism>
<dbReference type="AlphaFoldDB" id="A0A940S155"/>
<protein>
    <submittedName>
        <fullName evidence="1">Uncharacterized protein</fullName>
    </submittedName>
</protein>
<comment type="caution">
    <text evidence="1">The sequence shown here is derived from an EMBL/GenBank/DDBJ whole genome shotgun (WGS) entry which is preliminary data.</text>
</comment>
<gene>
    <name evidence="1" type="ORF">J5474_14965</name>
</gene>
<name>A0A940S155_9RHOB</name>
<keyword evidence="2" id="KW-1185">Reference proteome</keyword>
<dbReference type="Proteomes" id="UP000675940">
    <property type="component" value="Unassembled WGS sequence"/>
</dbReference>
<dbReference type="EMBL" id="JAGISH010000008">
    <property type="protein sequence ID" value="MBP0483783.1"/>
    <property type="molecule type" value="Genomic_DNA"/>
</dbReference>
<dbReference type="RefSeq" id="WP_209361724.1">
    <property type="nucleotide sequence ID" value="NZ_JAGISH010000008.1"/>
</dbReference>
<accession>A0A940S155</accession>
<evidence type="ECO:0000313" key="2">
    <source>
        <dbReference type="Proteomes" id="UP000675940"/>
    </source>
</evidence>
<evidence type="ECO:0000313" key="1">
    <source>
        <dbReference type="EMBL" id="MBP0483783.1"/>
    </source>
</evidence>